<reference evidence="15 16" key="2">
    <citation type="submission" date="2007-04" db="EMBL/GenBank/DDBJ databases">
        <title>Draft genome sequence of Eubacterium ventriosum (ATCC 27560).</title>
        <authorList>
            <person name="Sudarsanam P."/>
            <person name="Ley R."/>
            <person name="Guruge J."/>
            <person name="Turnbaugh P.J."/>
            <person name="Mahowald M."/>
            <person name="Liep D."/>
            <person name="Gordon J."/>
        </authorList>
    </citation>
    <scope>NUCLEOTIDE SEQUENCE [LARGE SCALE GENOMIC DNA]</scope>
    <source>
        <strain evidence="15 16">ATCC 27560</strain>
    </source>
</reference>
<feature type="domain" description="Pyrroline-5-carboxylate reductase catalytic N-terminal" evidence="13">
    <location>
        <begin position="13"/>
        <end position="104"/>
    </location>
</feature>
<organism evidence="15 16">
    <name type="scientific">Eubacterium ventriosum ATCC 27560</name>
    <dbReference type="NCBI Taxonomy" id="411463"/>
    <lineage>
        <taxon>Bacteria</taxon>
        <taxon>Bacillati</taxon>
        <taxon>Bacillota</taxon>
        <taxon>Clostridia</taxon>
        <taxon>Eubacteriales</taxon>
        <taxon>Eubacteriaceae</taxon>
        <taxon>Eubacterium</taxon>
    </lineage>
</organism>
<name>A5Z6I9_9FIRM</name>
<dbReference type="SUPFAM" id="SSF51735">
    <property type="entry name" value="NAD(P)-binding Rossmann-fold domains"/>
    <property type="match status" value="1"/>
</dbReference>
<dbReference type="FunFam" id="3.40.50.720:FF:000190">
    <property type="entry name" value="Pyrroline-5-carboxylate reductase"/>
    <property type="match status" value="1"/>
</dbReference>
<comment type="catalytic activity">
    <reaction evidence="9">
        <text>L-proline + NAD(+) = (S)-1-pyrroline-5-carboxylate + NADH + 2 H(+)</text>
        <dbReference type="Rhea" id="RHEA:14105"/>
        <dbReference type="ChEBI" id="CHEBI:15378"/>
        <dbReference type="ChEBI" id="CHEBI:17388"/>
        <dbReference type="ChEBI" id="CHEBI:57540"/>
        <dbReference type="ChEBI" id="CHEBI:57945"/>
        <dbReference type="ChEBI" id="CHEBI:60039"/>
        <dbReference type="EC" id="1.5.1.2"/>
    </reaction>
</comment>
<keyword evidence="4 9" id="KW-0028">Amino-acid biosynthesis</keyword>
<evidence type="ECO:0000256" key="1">
    <source>
        <dbReference type="ARBA" id="ARBA00004496"/>
    </source>
</evidence>
<feature type="domain" description="Pyrroline-5-carboxylate reductase dimerisation" evidence="14">
    <location>
        <begin position="168"/>
        <end position="270"/>
    </location>
</feature>
<dbReference type="UniPathway" id="UPA00098">
    <property type="reaction ID" value="UER00361"/>
</dbReference>
<dbReference type="PANTHER" id="PTHR11645">
    <property type="entry name" value="PYRROLINE-5-CARBOXYLATE REDUCTASE"/>
    <property type="match status" value="1"/>
</dbReference>
<evidence type="ECO:0000256" key="5">
    <source>
        <dbReference type="ARBA" id="ARBA00022650"/>
    </source>
</evidence>
<dbReference type="Gene3D" id="1.10.3730.10">
    <property type="entry name" value="ProC C-terminal domain-like"/>
    <property type="match status" value="1"/>
</dbReference>
<evidence type="ECO:0000313" key="15">
    <source>
        <dbReference type="EMBL" id="EDM51414.1"/>
    </source>
</evidence>
<dbReference type="HOGENOM" id="CLU_042344_3_1_9"/>
<feature type="binding site" evidence="11">
    <location>
        <begin position="76"/>
        <end position="79"/>
    </location>
    <ligand>
        <name>NADP(+)</name>
        <dbReference type="ChEBI" id="CHEBI:58349"/>
    </ligand>
</feature>
<dbReference type="PANTHER" id="PTHR11645:SF0">
    <property type="entry name" value="PYRROLINE-5-CARBOXYLATE REDUCTASE 3"/>
    <property type="match status" value="1"/>
</dbReference>
<dbReference type="PROSITE" id="PS00521">
    <property type="entry name" value="P5CR"/>
    <property type="match status" value="1"/>
</dbReference>
<comment type="caution">
    <text evidence="15">The sequence shown here is derived from an EMBL/GenBank/DDBJ whole genome shotgun (WGS) entry which is preliminary data.</text>
</comment>
<evidence type="ECO:0000256" key="6">
    <source>
        <dbReference type="ARBA" id="ARBA00022857"/>
    </source>
</evidence>
<evidence type="ECO:0000256" key="7">
    <source>
        <dbReference type="ARBA" id="ARBA00023002"/>
    </source>
</evidence>
<evidence type="ECO:0000256" key="11">
    <source>
        <dbReference type="PIRSR" id="PIRSR000193-1"/>
    </source>
</evidence>
<evidence type="ECO:0000313" key="16">
    <source>
        <dbReference type="Proteomes" id="UP000006000"/>
    </source>
</evidence>
<dbReference type="Gene3D" id="3.40.50.720">
    <property type="entry name" value="NAD(P)-binding Rossmann-like Domain"/>
    <property type="match status" value="1"/>
</dbReference>
<dbReference type="GO" id="GO:0055129">
    <property type="term" value="P:L-proline biosynthetic process"/>
    <property type="evidence" value="ECO:0007669"/>
    <property type="project" value="UniProtKB-UniRule"/>
</dbReference>
<evidence type="ECO:0000256" key="3">
    <source>
        <dbReference type="ARBA" id="ARBA00022490"/>
    </source>
</evidence>
<comment type="similarity">
    <text evidence="2 9 12">Belongs to the pyrroline-5-carboxylate reductase family.</text>
</comment>
<keyword evidence="3 9" id="KW-0963">Cytoplasm</keyword>
<keyword evidence="7 9" id="KW-0560">Oxidoreductase</keyword>
<evidence type="ECO:0000256" key="2">
    <source>
        <dbReference type="ARBA" id="ARBA00005525"/>
    </source>
</evidence>
<evidence type="ECO:0000259" key="13">
    <source>
        <dbReference type="Pfam" id="PF03807"/>
    </source>
</evidence>
<dbReference type="InterPro" id="IPR000304">
    <property type="entry name" value="Pyrroline-COOH_reductase"/>
</dbReference>
<accession>A5Z6I9</accession>
<proteinExistence type="inferred from homology"/>
<evidence type="ECO:0000259" key="14">
    <source>
        <dbReference type="Pfam" id="PF14748"/>
    </source>
</evidence>
<sequence>MCENMEVYKMDMIGFIGMGNMGTAMLKGAKRTFDGSQIIFHRKSVDKMKKLAEEEKVNYAMSNSEVVEKSKYIILAIKPQMFEKVIDEINDSLDNDKVIISLAPGFTITQLKEKLKAGRIVRSMPNTPAMIGEGMTGVCFDENEFDENEIDVINKIFEATGKAKKVDEKLMNSVVCASGSSPAYVFMFIEALADSAVKCGLPRKDAYEFVAQTVLGSAKLMLETGKHPGELKDMVCSPGGTTIAGVAELEKNGFRKAIFEATDACFNKCNNIK</sequence>
<dbReference type="InterPro" id="IPR036291">
    <property type="entry name" value="NAD(P)-bd_dom_sf"/>
</dbReference>
<dbReference type="EC" id="1.5.1.2" evidence="9 10"/>
<reference evidence="15 16" key="1">
    <citation type="submission" date="2007-03" db="EMBL/GenBank/DDBJ databases">
        <authorList>
            <person name="Fulton L."/>
            <person name="Clifton S."/>
            <person name="Fulton B."/>
            <person name="Xu J."/>
            <person name="Minx P."/>
            <person name="Pepin K.H."/>
            <person name="Johnson M."/>
            <person name="Thiruvilangam P."/>
            <person name="Bhonagiri V."/>
            <person name="Nash W.E."/>
            <person name="Mardis E.R."/>
            <person name="Wilson R.K."/>
        </authorList>
    </citation>
    <scope>NUCLEOTIDE SEQUENCE [LARGE SCALE GENOMIC DNA]</scope>
    <source>
        <strain evidence="15 16">ATCC 27560</strain>
    </source>
</reference>
<dbReference type="STRING" id="411463.EUBVEN_01322"/>
<comment type="catalytic activity">
    <reaction evidence="9 12">
        <text>L-proline + NADP(+) = (S)-1-pyrroline-5-carboxylate + NADPH + 2 H(+)</text>
        <dbReference type="Rhea" id="RHEA:14109"/>
        <dbReference type="ChEBI" id="CHEBI:15378"/>
        <dbReference type="ChEBI" id="CHEBI:17388"/>
        <dbReference type="ChEBI" id="CHEBI:57783"/>
        <dbReference type="ChEBI" id="CHEBI:58349"/>
        <dbReference type="ChEBI" id="CHEBI:60039"/>
        <dbReference type="EC" id="1.5.1.2"/>
    </reaction>
</comment>
<dbReference type="NCBIfam" id="TIGR00112">
    <property type="entry name" value="proC"/>
    <property type="match status" value="1"/>
</dbReference>
<dbReference type="AlphaFoldDB" id="A5Z6I9"/>
<dbReference type="HAMAP" id="MF_01925">
    <property type="entry name" value="P5C_reductase"/>
    <property type="match status" value="1"/>
</dbReference>
<dbReference type="GO" id="GO:0004735">
    <property type="term" value="F:pyrroline-5-carboxylate reductase activity"/>
    <property type="evidence" value="ECO:0007669"/>
    <property type="project" value="UniProtKB-UniRule"/>
</dbReference>
<comment type="function">
    <text evidence="8 9">Catalyzes the reduction of 1-pyrroline-5-carboxylate (PCA) to L-proline.</text>
</comment>
<comment type="pathway">
    <text evidence="9 12">Amino-acid biosynthesis; L-proline biosynthesis; L-proline from L-glutamate 5-semialdehyde: step 1/1.</text>
</comment>
<dbReference type="SUPFAM" id="SSF48179">
    <property type="entry name" value="6-phosphogluconate dehydrogenase C-terminal domain-like"/>
    <property type="match status" value="1"/>
</dbReference>
<dbReference type="Pfam" id="PF14748">
    <property type="entry name" value="P5CR_dimer"/>
    <property type="match status" value="1"/>
</dbReference>
<protein>
    <recommendedName>
        <fullName evidence="9 10">Pyrroline-5-carboxylate reductase</fullName>
        <shortName evidence="9">P5C reductase</shortName>
        <shortName evidence="9">P5CR</shortName>
        <ecNumber evidence="9 10">1.5.1.2</ecNumber>
    </recommendedName>
    <alternativeName>
        <fullName evidence="9">PCA reductase</fullName>
    </alternativeName>
</protein>
<dbReference type="InterPro" id="IPR029036">
    <property type="entry name" value="P5CR_dimer"/>
</dbReference>
<gene>
    <name evidence="9 15" type="primary">proC</name>
    <name evidence="15" type="ORF">EUBVEN_01322</name>
</gene>
<dbReference type="FunFam" id="1.10.3730.10:FF:000001">
    <property type="entry name" value="Pyrroline-5-carboxylate reductase"/>
    <property type="match status" value="1"/>
</dbReference>
<dbReference type="InterPro" id="IPR028939">
    <property type="entry name" value="P5C_Rdtase_cat_N"/>
</dbReference>
<keyword evidence="6 9" id="KW-0521">NADP</keyword>
<dbReference type="EMBL" id="AAVL02000033">
    <property type="protein sequence ID" value="EDM51414.1"/>
    <property type="molecule type" value="Genomic_DNA"/>
</dbReference>
<dbReference type="eggNOG" id="COG0345">
    <property type="taxonomic scope" value="Bacteria"/>
</dbReference>
<feature type="binding site" evidence="11">
    <location>
        <position position="63"/>
    </location>
    <ligand>
        <name>NADPH</name>
        <dbReference type="ChEBI" id="CHEBI:57783"/>
    </ligand>
</feature>
<evidence type="ECO:0000256" key="10">
    <source>
        <dbReference type="NCBIfam" id="TIGR00112"/>
    </source>
</evidence>
<dbReference type="GO" id="GO:0005737">
    <property type="term" value="C:cytoplasm"/>
    <property type="evidence" value="ECO:0007669"/>
    <property type="project" value="UniProtKB-SubCell"/>
</dbReference>
<evidence type="ECO:0000256" key="12">
    <source>
        <dbReference type="RuleBase" id="RU003903"/>
    </source>
</evidence>
<keyword evidence="5 9" id="KW-0641">Proline biosynthesis</keyword>
<dbReference type="PIRSF" id="PIRSF000193">
    <property type="entry name" value="Pyrrol-5-carb_rd"/>
    <property type="match status" value="1"/>
</dbReference>
<comment type="subcellular location">
    <subcellularLocation>
        <location evidence="1 9">Cytoplasm</location>
    </subcellularLocation>
</comment>
<dbReference type="Pfam" id="PF03807">
    <property type="entry name" value="F420_oxidored"/>
    <property type="match status" value="1"/>
</dbReference>
<evidence type="ECO:0000256" key="9">
    <source>
        <dbReference type="HAMAP-Rule" id="MF_01925"/>
    </source>
</evidence>
<feature type="binding site" evidence="11">
    <location>
        <begin position="16"/>
        <end position="21"/>
    </location>
    <ligand>
        <name>NADP(+)</name>
        <dbReference type="ChEBI" id="CHEBI:58349"/>
    </ligand>
</feature>
<evidence type="ECO:0000256" key="8">
    <source>
        <dbReference type="ARBA" id="ARBA00058118"/>
    </source>
</evidence>
<evidence type="ECO:0000256" key="4">
    <source>
        <dbReference type="ARBA" id="ARBA00022605"/>
    </source>
</evidence>
<dbReference type="InterPro" id="IPR053790">
    <property type="entry name" value="P5CR-like_CS"/>
</dbReference>
<dbReference type="InterPro" id="IPR008927">
    <property type="entry name" value="6-PGluconate_DH-like_C_sf"/>
</dbReference>
<dbReference type="Proteomes" id="UP000006000">
    <property type="component" value="Unassembled WGS sequence"/>
</dbReference>